<feature type="transmembrane region" description="Helical" evidence="7">
    <location>
        <begin position="212"/>
        <end position="238"/>
    </location>
</feature>
<keyword evidence="4 7" id="KW-1133">Transmembrane helix</keyword>
<sequence length="331" mass="34864">MPAVLALATTGVPGAGLPPLTLARAFTAWTARPAVLAGVALLGGGYLAGVRRVRRDGGAWPTRRLVSFLVGVAALVLVGASAIAVYDDTLFWTRALQGVVLLLVAPMLLAGGAPLTLARDTLPTAVVGRLGTVRRSRAARAVSSPGMATIALIAPPFVLYLTGLYPLELRSGVVSGLVAVALLAAGLLYVVSRLQIDPVPRPTHHGLTLGVAIAEMVADGVLGLVLWMGPLLAVSHYAALDRDWGPDQRTDQAIGAGVWWIGGDLAGLPFLGAIAVRFAASDAREARRIDAELDAAEREAAAEQSREDDDGERPRLWWEDDPRFADRFRRS</sequence>
<feature type="transmembrane region" description="Helical" evidence="7">
    <location>
        <begin position="138"/>
        <end position="161"/>
    </location>
</feature>
<dbReference type="EMBL" id="JAJNDB010000001">
    <property type="protein sequence ID" value="MCD2192231.1"/>
    <property type="molecule type" value="Genomic_DNA"/>
</dbReference>
<evidence type="ECO:0000256" key="3">
    <source>
        <dbReference type="ARBA" id="ARBA00022692"/>
    </source>
</evidence>
<reference evidence="8 9" key="1">
    <citation type="submission" date="2021-11" db="EMBL/GenBank/DDBJ databases">
        <title>Draft genome sequence of Actinomycetospora sp. SF1 isolated from the rhizosphere soil.</title>
        <authorList>
            <person name="Duangmal K."/>
            <person name="Chantavorakit T."/>
        </authorList>
    </citation>
    <scope>NUCLEOTIDE SEQUENCE [LARGE SCALE GENOMIC DNA]</scope>
    <source>
        <strain evidence="8 9">TBRC 5722</strain>
    </source>
</reference>
<proteinExistence type="predicted"/>
<keyword evidence="9" id="KW-1185">Reference proteome</keyword>
<keyword evidence="2" id="KW-1003">Cell membrane</keyword>
<evidence type="ECO:0000256" key="2">
    <source>
        <dbReference type="ARBA" id="ARBA00022475"/>
    </source>
</evidence>
<dbReference type="Pfam" id="PF09678">
    <property type="entry name" value="Caa3_CtaG"/>
    <property type="match status" value="1"/>
</dbReference>
<evidence type="ECO:0000256" key="4">
    <source>
        <dbReference type="ARBA" id="ARBA00022989"/>
    </source>
</evidence>
<comment type="subcellular location">
    <subcellularLocation>
        <location evidence="1">Cell membrane</location>
        <topology evidence="1">Multi-pass membrane protein</topology>
    </subcellularLocation>
</comment>
<name>A0ABS8P1V9_9PSEU</name>
<organism evidence="8 9">
    <name type="scientific">Actinomycetospora endophytica</name>
    <dbReference type="NCBI Taxonomy" id="2291215"/>
    <lineage>
        <taxon>Bacteria</taxon>
        <taxon>Bacillati</taxon>
        <taxon>Actinomycetota</taxon>
        <taxon>Actinomycetes</taxon>
        <taxon>Pseudonocardiales</taxon>
        <taxon>Pseudonocardiaceae</taxon>
        <taxon>Actinomycetospora</taxon>
    </lineage>
</organism>
<dbReference type="InterPro" id="IPR019108">
    <property type="entry name" value="Caa3_assmbl_CtaG-rel"/>
</dbReference>
<accession>A0ABS8P1V9</accession>
<evidence type="ECO:0000256" key="6">
    <source>
        <dbReference type="SAM" id="MobiDB-lite"/>
    </source>
</evidence>
<feature type="transmembrane region" description="Helical" evidence="7">
    <location>
        <begin position="65"/>
        <end position="86"/>
    </location>
</feature>
<evidence type="ECO:0000313" key="9">
    <source>
        <dbReference type="Proteomes" id="UP001199469"/>
    </source>
</evidence>
<feature type="region of interest" description="Disordered" evidence="6">
    <location>
        <begin position="295"/>
        <end position="317"/>
    </location>
</feature>
<comment type="caution">
    <text evidence="8">The sequence shown here is derived from an EMBL/GenBank/DDBJ whole genome shotgun (WGS) entry which is preliminary data.</text>
</comment>
<feature type="transmembrane region" description="Helical" evidence="7">
    <location>
        <begin position="98"/>
        <end position="117"/>
    </location>
</feature>
<keyword evidence="3 7" id="KW-0812">Transmembrane</keyword>
<dbReference type="RefSeq" id="WP_230729917.1">
    <property type="nucleotide sequence ID" value="NZ_JAJNDB010000001.1"/>
</dbReference>
<evidence type="ECO:0000313" key="8">
    <source>
        <dbReference type="EMBL" id="MCD2192231.1"/>
    </source>
</evidence>
<keyword evidence="5 7" id="KW-0472">Membrane</keyword>
<protein>
    <submittedName>
        <fullName evidence="8">Cytochrome c oxidase assembly protein</fullName>
    </submittedName>
</protein>
<evidence type="ECO:0000256" key="7">
    <source>
        <dbReference type="SAM" id="Phobius"/>
    </source>
</evidence>
<gene>
    <name evidence="8" type="ORF">LQ327_02325</name>
</gene>
<feature type="transmembrane region" description="Helical" evidence="7">
    <location>
        <begin position="33"/>
        <end position="53"/>
    </location>
</feature>
<feature type="compositionally biased region" description="Basic and acidic residues" evidence="6">
    <location>
        <begin position="295"/>
        <end position="305"/>
    </location>
</feature>
<feature type="transmembrane region" description="Helical" evidence="7">
    <location>
        <begin position="173"/>
        <end position="191"/>
    </location>
</feature>
<evidence type="ECO:0000256" key="5">
    <source>
        <dbReference type="ARBA" id="ARBA00023136"/>
    </source>
</evidence>
<dbReference type="Proteomes" id="UP001199469">
    <property type="component" value="Unassembled WGS sequence"/>
</dbReference>
<evidence type="ECO:0000256" key="1">
    <source>
        <dbReference type="ARBA" id="ARBA00004651"/>
    </source>
</evidence>
<feature type="transmembrane region" description="Helical" evidence="7">
    <location>
        <begin position="258"/>
        <end position="280"/>
    </location>
</feature>